<protein>
    <submittedName>
        <fullName evidence="2">Uncharacterized protein</fullName>
    </submittedName>
</protein>
<proteinExistence type="predicted"/>
<dbReference type="Proteomes" id="UP001266305">
    <property type="component" value="Unassembled WGS sequence"/>
</dbReference>
<keyword evidence="3" id="KW-1185">Reference proteome</keyword>
<gene>
    <name evidence="2" type="ORF">P7K49_012144</name>
</gene>
<dbReference type="EMBL" id="JASSZA010000005">
    <property type="protein sequence ID" value="KAK2112397.1"/>
    <property type="molecule type" value="Genomic_DNA"/>
</dbReference>
<reference evidence="2 3" key="1">
    <citation type="submission" date="2023-05" db="EMBL/GenBank/DDBJ databases">
        <title>B98-5 Cell Line De Novo Hybrid Assembly: An Optical Mapping Approach.</title>
        <authorList>
            <person name="Kananen K."/>
            <person name="Auerbach J.A."/>
            <person name="Kautto E."/>
            <person name="Blachly J.S."/>
        </authorList>
    </citation>
    <scope>NUCLEOTIDE SEQUENCE [LARGE SCALE GENOMIC DNA]</scope>
    <source>
        <strain evidence="2">B95-8</strain>
        <tissue evidence="2">Cell line</tissue>
    </source>
</reference>
<feature type="region of interest" description="Disordered" evidence="1">
    <location>
        <begin position="87"/>
        <end position="109"/>
    </location>
</feature>
<organism evidence="2 3">
    <name type="scientific">Saguinus oedipus</name>
    <name type="common">Cotton-top tamarin</name>
    <name type="synonym">Oedipomidas oedipus</name>
    <dbReference type="NCBI Taxonomy" id="9490"/>
    <lineage>
        <taxon>Eukaryota</taxon>
        <taxon>Metazoa</taxon>
        <taxon>Chordata</taxon>
        <taxon>Craniata</taxon>
        <taxon>Vertebrata</taxon>
        <taxon>Euteleostomi</taxon>
        <taxon>Mammalia</taxon>
        <taxon>Eutheria</taxon>
        <taxon>Euarchontoglires</taxon>
        <taxon>Primates</taxon>
        <taxon>Haplorrhini</taxon>
        <taxon>Platyrrhini</taxon>
        <taxon>Cebidae</taxon>
        <taxon>Callitrichinae</taxon>
        <taxon>Saguinus</taxon>
    </lineage>
</organism>
<accession>A0ABQ9VSP1</accession>
<evidence type="ECO:0000313" key="3">
    <source>
        <dbReference type="Proteomes" id="UP001266305"/>
    </source>
</evidence>
<sequence>MDRGPRPARAAPSFETGAVGFKRGLQRLEVVSRPRGDPVGGAWEGLLPCPFVPVDAAWERTGKGSRGCDRLRAAGFGNTARLHFVIRSGPGSPSKRADPLPPALLGCNR</sequence>
<comment type="caution">
    <text evidence="2">The sequence shown here is derived from an EMBL/GenBank/DDBJ whole genome shotgun (WGS) entry which is preliminary data.</text>
</comment>
<evidence type="ECO:0000313" key="2">
    <source>
        <dbReference type="EMBL" id="KAK2112397.1"/>
    </source>
</evidence>
<name>A0ABQ9VSP1_SAGOE</name>
<evidence type="ECO:0000256" key="1">
    <source>
        <dbReference type="SAM" id="MobiDB-lite"/>
    </source>
</evidence>